<dbReference type="RefSeq" id="XP_005774779.1">
    <property type="nucleotide sequence ID" value="XM_005774722.1"/>
</dbReference>
<sequence length="617" mass="66045">MADEVATPSVPKPTPEYVAAARRGHARLSKKTPAVSGPPTVGVVFNGGGNRALCGAYGVLRGLQQLKVDGVSALDRIDVMCGNSGGFWATTIFSFACESDHSNETLLEACRSPDPTLVTNAELERLGPKTLGHAATRPTCWQLLCCGPFALVGWLTGPWGPLCLLRGVGLSCGLHDFWSWIVYSTYLKPYGIPRGKFFTTDRAEATRLADCDPTGKLHATDFIWPREEVHATPCAAMSMVGPADGKREFEAQAAAMKSQLQCEYDSNGEFDAPAARRDHNGVSPVPYFATPAAVGTRYETNTMTFGTRVFSPPDCGATPPDLVVSPRTVPPYEWVLPPSLCDRFSTSHGRFGIETAAAISSDAFQSFPCFESVSVRLKVGAPPGRVLAFGDGAVVEGTGICTALLQGVSRVIAVINPESPGSPVVSVPYSAIAGKCLEDWTAGLDPRLASLFGVLPKEANGCAQKCLAEKTIGPAFGLNHVFCRSKLAELKRKMDALYLAGRALVVTLELDLLPNVFWGFEGGRTIRLTLIYYNMPRNFAEQLPGDVSGGVTPAGNGDVPDRAQLLAPGLSDVPELKIQLEPPGYTHYTKRQVNMMGHLGAWIVEDGREEIRAAILS</sequence>
<dbReference type="Gene3D" id="3.40.1090.10">
    <property type="entry name" value="Cytosolic phospholipase A2 catalytic domain"/>
    <property type="match status" value="1"/>
</dbReference>
<dbReference type="InterPro" id="IPR016035">
    <property type="entry name" value="Acyl_Trfase/lysoPLipase"/>
</dbReference>
<dbReference type="PaxDb" id="2903-EOD22350"/>
<dbReference type="HOGENOM" id="CLU_031436_0_0_1"/>
<dbReference type="AlphaFoldDB" id="A0A0D3JFR5"/>
<evidence type="ECO:0000313" key="1">
    <source>
        <dbReference type="EnsemblProtists" id="EOD22350"/>
    </source>
</evidence>
<accession>A0A0D3JFR5</accession>
<name>A0A0D3JFR5_EMIH1</name>
<evidence type="ECO:0008006" key="3">
    <source>
        <dbReference type="Google" id="ProtNLM"/>
    </source>
</evidence>
<reference evidence="2" key="1">
    <citation type="journal article" date="2013" name="Nature">
        <title>Pan genome of the phytoplankton Emiliania underpins its global distribution.</title>
        <authorList>
            <person name="Read B.A."/>
            <person name="Kegel J."/>
            <person name="Klute M.J."/>
            <person name="Kuo A."/>
            <person name="Lefebvre S.C."/>
            <person name="Maumus F."/>
            <person name="Mayer C."/>
            <person name="Miller J."/>
            <person name="Monier A."/>
            <person name="Salamov A."/>
            <person name="Young J."/>
            <person name="Aguilar M."/>
            <person name="Claverie J.M."/>
            <person name="Frickenhaus S."/>
            <person name="Gonzalez K."/>
            <person name="Herman E.K."/>
            <person name="Lin Y.C."/>
            <person name="Napier J."/>
            <person name="Ogata H."/>
            <person name="Sarno A.F."/>
            <person name="Shmutz J."/>
            <person name="Schroeder D."/>
            <person name="de Vargas C."/>
            <person name="Verret F."/>
            <person name="von Dassow P."/>
            <person name="Valentin K."/>
            <person name="Van de Peer Y."/>
            <person name="Wheeler G."/>
            <person name="Dacks J.B."/>
            <person name="Delwiche C.F."/>
            <person name="Dyhrman S.T."/>
            <person name="Glockner G."/>
            <person name="John U."/>
            <person name="Richards T."/>
            <person name="Worden A.Z."/>
            <person name="Zhang X."/>
            <person name="Grigoriev I.V."/>
            <person name="Allen A.E."/>
            <person name="Bidle K."/>
            <person name="Borodovsky M."/>
            <person name="Bowler C."/>
            <person name="Brownlee C."/>
            <person name="Cock J.M."/>
            <person name="Elias M."/>
            <person name="Gladyshev V.N."/>
            <person name="Groth M."/>
            <person name="Guda C."/>
            <person name="Hadaegh A."/>
            <person name="Iglesias-Rodriguez M.D."/>
            <person name="Jenkins J."/>
            <person name="Jones B.M."/>
            <person name="Lawson T."/>
            <person name="Leese F."/>
            <person name="Lindquist E."/>
            <person name="Lobanov A."/>
            <person name="Lomsadze A."/>
            <person name="Malik S.B."/>
            <person name="Marsh M.E."/>
            <person name="Mackinder L."/>
            <person name="Mock T."/>
            <person name="Mueller-Roeber B."/>
            <person name="Pagarete A."/>
            <person name="Parker M."/>
            <person name="Probert I."/>
            <person name="Quesneville H."/>
            <person name="Raines C."/>
            <person name="Rensing S.A."/>
            <person name="Riano-Pachon D.M."/>
            <person name="Richier S."/>
            <person name="Rokitta S."/>
            <person name="Shiraiwa Y."/>
            <person name="Soanes D.M."/>
            <person name="van der Giezen M."/>
            <person name="Wahlund T.M."/>
            <person name="Williams B."/>
            <person name="Wilson W."/>
            <person name="Wolfe G."/>
            <person name="Wurch L.L."/>
        </authorList>
    </citation>
    <scope>NUCLEOTIDE SEQUENCE</scope>
</reference>
<evidence type="ECO:0000313" key="2">
    <source>
        <dbReference type="Proteomes" id="UP000013827"/>
    </source>
</evidence>
<dbReference type="SUPFAM" id="SSF52151">
    <property type="entry name" value="FabD/lysophospholipase-like"/>
    <property type="match status" value="1"/>
</dbReference>
<dbReference type="GeneID" id="17267894"/>
<dbReference type="Proteomes" id="UP000013827">
    <property type="component" value="Unassembled WGS sequence"/>
</dbReference>
<dbReference type="EnsemblProtists" id="EOD22350">
    <property type="protein sequence ID" value="EOD22350"/>
    <property type="gene ID" value="EMIHUDRAFT_458192"/>
</dbReference>
<organism evidence="1 2">
    <name type="scientific">Emiliania huxleyi (strain CCMP1516)</name>
    <dbReference type="NCBI Taxonomy" id="280463"/>
    <lineage>
        <taxon>Eukaryota</taxon>
        <taxon>Haptista</taxon>
        <taxon>Haptophyta</taxon>
        <taxon>Prymnesiophyceae</taxon>
        <taxon>Isochrysidales</taxon>
        <taxon>Noelaerhabdaceae</taxon>
        <taxon>Emiliania</taxon>
    </lineage>
</organism>
<keyword evidence="2" id="KW-1185">Reference proteome</keyword>
<protein>
    <recommendedName>
        <fullName evidence="3">PNPLA domain-containing protein</fullName>
    </recommendedName>
</protein>
<dbReference type="KEGG" id="ehx:EMIHUDRAFT_458192"/>
<reference evidence="1" key="2">
    <citation type="submission" date="2024-10" db="UniProtKB">
        <authorList>
            <consortium name="EnsemblProtists"/>
        </authorList>
    </citation>
    <scope>IDENTIFICATION</scope>
</reference>
<proteinExistence type="predicted"/>